<dbReference type="GO" id="GO:0006275">
    <property type="term" value="P:regulation of DNA replication"/>
    <property type="evidence" value="ECO:0007669"/>
    <property type="project" value="InterPro"/>
</dbReference>
<dbReference type="EMBL" id="LIZT01000005">
    <property type="protein sequence ID" value="KPJ51166.1"/>
    <property type="molecule type" value="Genomic_DNA"/>
</dbReference>
<feature type="domain" description="Chromosomal replication initiator DnaA C-terminal" evidence="1">
    <location>
        <begin position="225"/>
        <end position="290"/>
    </location>
</feature>
<dbReference type="Gene3D" id="1.10.1750.10">
    <property type="match status" value="1"/>
</dbReference>
<evidence type="ECO:0000259" key="1">
    <source>
        <dbReference type="SMART" id="SM00760"/>
    </source>
</evidence>
<feature type="domain" description="Transposase IS200-like" evidence="2">
    <location>
        <begin position="9"/>
        <end position="123"/>
    </location>
</feature>
<name>A0A0S7WLX3_UNCT6</name>
<dbReference type="InterPro" id="IPR010921">
    <property type="entry name" value="Trp_repressor/repl_initiator"/>
</dbReference>
<dbReference type="InterPro" id="IPR036515">
    <property type="entry name" value="Transposase_17_sf"/>
</dbReference>
<reference evidence="3 4" key="1">
    <citation type="journal article" date="2015" name="Microbiome">
        <title>Genomic resolution of linkages in carbon, nitrogen, and sulfur cycling among widespread estuary sediment bacteria.</title>
        <authorList>
            <person name="Baker B.J."/>
            <person name="Lazar C.S."/>
            <person name="Teske A.P."/>
            <person name="Dick G.J."/>
        </authorList>
    </citation>
    <scope>NUCLEOTIDE SEQUENCE [LARGE SCALE GENOMIC DNA]</scope>
    <source>
        <strain evidence="3">DG_26</strain>
    </source>
</reference>
<comment type="caution">
    <text evidence="3">The sequence shown here is derived from an EMBL/GenBank/DDBJ whole genome shotgun (WGS) entry which is preliminary data.</text>
</comment>
<sequence length="314" mass="37173">MARPLRLEFSGALYHVISRGIEGRDVFADRRDREKFLEYLRENLKRYDVVLYIYVLMDNHYHLLVETPAGNLSSFMHALNASYVVYHNRRLKRAGPLFQGRYKAILVDKEAYLLVLSRYLHLNPVRAHLVRTPEEYEWSSYRTYLGMRRENWIDCEWVRERLGANWRIAYQQFVQEKAAEQDPFQKVRASFVLGSESFVQKVKARISRARRDAEIPSAKKLTRPSMDDVLQKTSQFFRVSEEEILTRRRDFLPRKIALYLTRKCCSEKIEEMGKRFGINYPAVSKAVARFEETMGRQPETARIVSMLKKDLLCL</sequence>
<dbReference type="GO" id="GO:0004803">
    <property type="term" value="F:transposase activity"/>
    <property type="evidence" value="ECO:0007669"/>
    <property type="project" value="InterPro"/>
</dbReference>
<dbReference type="GO" id="GO:0005524">
    <property type="term" value="F:ATP binding"/>
    <property type="evidence" value="ECO:0007669"/>
    <property type="project" value="InterPro"/>
</dbReference>
<dbReference type="GO" id="GO:0006270">
    <property type="term" value="P:DNA replication initiation"/>
    <property type="evidence" value="ECO:0007669"/>
    <property type="project" value="InterPro"/>
</dbReference>
<gene>
    <name evidence="3" type="ORF">AMJ40_00760</name>
</gene>
<dbReference type="SMART" id="SM00760">
    <property type="entry name" value="Bac_DnaA_C"/>
    <property type="match status" value="1"/>
</dbReference>
<dbReference type="GO" id="GO:0043565">
    <property type="term" value="F:sequence-specific DNA binding"/>
    <property type="evidence" value="ECO:0007669"/>
    <property type="project" value="InterPro"/>
</dbReference>
<dbReference type="InterPro" id="IPR013159">
    <property type="entry name" value="DnaA_C"/>
</dbReference>
<dbReference type="PANTHER" id="PTHR34322">
    <property type="entry name" value="TRANSPOSASE, Y1_TNP DOMAIN-CONTAINING"/>
    <property type="match status" value="1"/>
</dbReference>
<evidence type="ECO:0000259" key="2">
    <source>
        <dbReference type="SMART" id="SM01321"/>
    </source>
</evidence>
<dbReference type="SUPFAM" id="SSF48295">
    <property type="entry name" value="TrpR-like"/>
    <property type="match status" value="1"/>
</dbReference>
<protein>
    <recommendedName>
        <fullName evidence="5">Transposase IS200-like domain-containing protein</fullName>
    </recommendedName>
</protein>
<dbReference type="PANTHER" id="PTHR34322:SF2">
    <property type="entry name" value="TRANSPOSASE IS200-LIKE DOMAIN-CONTAINING PROTEIN"/>
    <property type="match status" value="1"/>
</dbReference>
<organism evidence="3 4">
    <name type="scientific">candidate division TA06 bacterium DG_26</name>
    <dbReference type="NCBI Taxonomy" id="1703771"/>
    <lineage>
        <taxon>Bacteria</taxon>
        <taxon>Bacteria division TA06</taxon>
    </lineage>
</organism>
<proteinExistence type="predicted"/>
<dbReference type="SUPFAM" id="SSF143422">
    <property type="entry name" value="Transposase IS200-like"/>
    <property type="match status" value="1"/>
</dbReference>
<dbReference type="Pfam" id="PF01797">
    <property type="entry name" value="Y1_Tnp"/>
    <property type="match status" value="1"/>
</dbReference>
<evidence type="ECO:0000313" key="4">
    <source>
        <dbReference type="Proteomes" id="UP000051124"/>
    </source>
</evidence>
<dbReference type="PATRIC" id="fig|1703771.3.peg.1391"/>
<dbReference type="AlphaFoldDB" id="A0A0S7WLX3"/>
<dbReference type="CDD" id="cd06571">
    <property type="entry name" value="Bac_DnaA_C"/>
    <property type="match status" value="1"/>
</dbReference>
<dbReference type="Proteomes" id="UP000051124">
    <property type="component" value="Unassembled WGS sequence"/>
</dbReference>
<evidence type="ECO:0000313" key="3">
    <source>
        <dbReference type="EMBL" id="KPJ51166.1"/>
    </source>
</evidence>
<evidence type="ECO:0008006" key="5">
    <source>
        <dbReference type="Google" id="ProtNLM"/>
    </source>
</evidence>
<accession>A0A0S7WLX3</accession>
<dbReference type="InterPro" id="IPR002686">
    <property type="entry name" value="Transposase_17"/>
</dbReference>
<dbReference type="SMART" id="SM01321">
    <property type="entry name" value="Y1_Tnp"/>
    <property type="match status" value="1"/>
</dbReference>
<dbReference type="GO" id="GO:0006313">
    <property type="term" value="P:DNA transposition"/>
    <property type="evidence" value="ECO:0007669"/>
    <property type="project" value="InterPro"/>
</dbReference>
<dbReference type="Pfam" id="PF08299">
    <property type="entry name" value="Bac_DnaA_C"/>
    <property type="match status" value="1"/>
</dbReference>
<dbReference type="Gene3D" id="3.30.70.1290">
    <property type="entry name" value="Transposase IS200-like"/>
    <property type="match status" value="1"/>
</dbReference>